<dbReference type="OMA" id="CWANIWL"/>
<sequence length="160" mass="18701">MRNISKSHCWANIWLTLCSDTLQDFLSQRLTEMKEEADILSINQFQTAPAIVQSQDEAKVVTMMSVVRDLVQRLTNVKMRHLFMIHASPRYIDRVTELLQQKLRQAEAVGEKQHLMVQKRQQSLEEQAALEPKLDLLVQRTKELRKLASYLFWCMCGLKV</sequence>
<dbReference type="STRING" id="75743.A0A401QFN1"/>
<name>A0A401QFN1_SCYTO</name>
<dbReference type="GO" id="GO:0012505">
    <property type="term" value="C:endomembrane system"/>
    <property type="evidence" value="ECO:0007669"/>
    <property type="project" value="TreeGrafter"/>
</dbReference>
<organism evidence="2 3">
    <name type="scientific">Scyliorhinus torazame</name>
    <name type="common">Cloudy catshark</name>
    <name type="synonym">Catulus torazame</name>
    <dbReference type="NCBI Taxonomy" id="75743"/>
    <lineage>
        <taxon>Eukaryota</taxon>
        <taxon>Metazoa</taxon>
        <taxon>Chordata</taxon>
        <taxon>Craniata</taxon>
        <taxon>Vertebrata</taxon>
        <taxon>Chondrichthyes</taxon>
        <taxon>Elasmobranchii</taxon>
        <taxon>Galeomorphii</taxon>
        <taxon>Galeoidea</taxon>
        <taxon>Carcharhiniformes</taxon>
        <taxon>Scyliorhinidae</taxon>
        <taxon>Scyliorhinus</taxon>
    </lineage>
</organism>
<accession>A0A401QFN1</accession>
<dbReference type="GO" id="GO:0007346">
    <property type="term" value="P:regulation of mitotic cell cycle"/>
    <property type="evidence" value="ECO:0007669"/>
    <property type="project" value="TreeGrafter"/>
</dbReference>
<dbReference type="EMBL" id="BFAA01053477">
    <property type="protein sequence ID" value="GCB84176.1"/>
    <property type="molecule type" value="Genomic_DNA"/>
</dbReference>
<evidence type="ECO:0000256" key="1">
    <source>
        <dbReference type="ARBA" id="ARBA00007478"/>
    </source>
</evidence>
<dbReference type="PANTHER" id="PTHR14894">
    <property type="entry name" value="CDK5 REGULATORY SUBUNIT-ASSOCIATED PROTEIN 3"/>
    <property type="match status" value="1"/>
</dbReference>
<dbReference type="InterPro" id="IPR008491">
    <property type="entry name" value="CDK5RAP3"/>
</dbReference>
<keyword evidence="3" id="KW-1185">Reference proteome</keyword>
<gene>
    <name evidence="2" type="ORF">scyTo_0024702</name>
</gene>
<protein>
    <submittedName>
        <fullName evidence="2">Uncharacterized protein</fullName>
    </submittedName>
</protein>
<dbReference type="AlphaFoldDB" id="A0A401QFN1"/>
<dbReference type="Proteomes" id="UP000288216">
    <property type="component" value="Unassembled WGS sequence"/>
</dbReference>
<dbReference type="PANTHER" id="PTHR14894:SF0">
    <property type="entry name" value="CDK5 REGULATORY SUBUNIT-ASSOCIATED PROTEIN 3"/>
    <property type="match status" value="1"/>
</dbReference>
<dbReference type="Pfam" id="PF05600">
    <property type="entry name" value="CDK5RAP3"/>
    <property type="match status" value="1"/>
</dbReference>
<dbReference type="OrthoDB" id="340432at2759"/>
<proteinExistence type="inferred from homology"/>
<comment type="caution">
    <text evidence="2">The sequence shown here is derived from an EMBL/GenBank/DDBJ whole genome shotgun (WGS) entry which is preliminary data.</text>
</comment>
<evidence type="ECO:0000313" key="2">
    <source>
        <dbReference type="EMBL" id="GCB84176.1"/>
    </source>
</evidence>
<comment type="similarity">
    <text evidence="1">Belongs to the CDK5RAP3 family.</text>
</comment>
<evidence type="ECO:0000313" key="3">
    <source>
        <dbReference type="Proteomes" id="UP000288216"/>
    </source>
</evidence>
<reference evidence="2 3" key="1">
    <citation type="journal article" date="2018" name="Nat. Ecol. Evol.">
        <title>Shark genomes provide insights into elasmobranch evolution and the origin of vertebrates.</title>
        <authorList>
            <person name="Hara Y"/>
            <person name="Yamaguchi K"/>
            <person name="Onimaru K"/>
            <person name="Kadota M"/>
            <person name="Koyanagi M"/>
            <person name="Keeley SD"/>
            <person name="Tatsumi K"/>
            <person name="Tanaka K"/>
            <person name="Motone F"/>
            <person name="Kageyama Y"/>
            <person name="Nozu R"/>
            <person name="Adachi N"/>
            <person name="Nishimura O"/>
            <person name="Nakagawa R"/>
            <person name="Tanegashima C"/>
            <person name="Kiyatake I"/>
            <person name="Matsumoto R"/>
            <person name="Murakumo K"/>
            <person name="Nishida K"/>
            <person name="Terakita A"/>
            <person name="Kuratani S"/>
            <person name="Sato K"/>
            <person name="Hyodo S Kuraku.S."/>
        </authorList>
    </citation>
    <scope>NUCLEOTIDE SEQUENCE [LARGE SCALE GENOMIC DNA]</scope>
</reference>